<dbReference type="Pfam" id="PF13419">
    <property type="entry name" value="HAD_2"/>
    <property type="match status" value="1"/>
</dbReference>
<evidence type="ECO:0000256" key="4">
    <source>
        <dbReference type="ARBA" id="ARBA00013078"/>
    </source>
</evidence>
<dbReference type="InterPro" id="IPR023198">
    <property type="entry name" value="PGP-like_dom2"/>
</dbReference>
<keyword evidence="5" id="KW-0378">Hydrolase</keyword>
<proteinExistence type="inferred from homology"/>
<protein>
    <recommendedName>
        <fullName evidence="4">phosphoglycolate phosphatase</fullName>
        <ecNumber evidence="4">3.1.3.18</ecNumber>
    </recommendedName>
</protein>
<comment type="similarity">
    <text evidence="3">Belongs to the HAD-like hydrolase superfamily. CbbY/CbbZ/Gph/YieH family.</text>
</comment>
<evidence type="ECO:0000313" key="5">
    <source>
        <dbReference type="EMBL" id="RXJ90069.1"/>
    </source>
</evidence>
<dbReference type="GO" id="GO:0016787">
    <property type="term" value="F:hydrolase activity"/>
    <property type="evidence" value="ECO:0007669"/>
    <property type="project" value="UniProtKB-KW"/>
</dbReference>
<dbReference type="SFLD" id="SFLDS00003">
    <property type="entry name" value="Haloacid_Dehalogenase"/>
    <property type="match status" value="1"/>
</dbReference>
<dbReference type="PANTHER" id="PTHR43434:SF1">
    <property type="entry name" value="PHOSPHOGLYCOLATE PHOSPHATASE"/>
    <property type="match status" value="1"/>
</dbReference>
<evidence type="ECO:0000313" key="6">
    <source>
        <dbReference type="Proteomes" id="UP000289132"/>
    </source>
</evidence>
<comment type="catalytic activity">
    <reaction evidence="1">
        <text>2-phosphoglycolate + H2O = glycolate + phosphate</text>
        <dbReference type="Rhea" id="RHEA:14369"/>
        <dbReference type="ChEBI" id="CHEBI:15377"/>
        <dbReference type="ChEBI" id="CHEBI:29805"/>
        <dbReference type="ChEBI" id="CHEBI:43474"/>
        <dbReference type="ChEBI" id="CHEBI:58033"/>
        <dbReference type="EC" id="3.1.3.18"/>
    </reaction>
</comment>
<dbReference type="Proteomes" id="UP000289132">
    <property type="component" value="Unassembled WGS sequence"/>
</dbReference>
<dbReference type="Gene3D" id="1.10.150.240">
    <property type="entry name" value="Putative phosphatase, domain 2"/>
    <property type="match status" value="1"/>
</dbReference>
<dbReference type="SFLD" id="SFLDG01129">
    <property type="entry name" value="C1.5:_HAD__Beta-PGM__Phosphata"/>
    <property type="match status" value="1"/>
</dbReference>
<comment type="caution">
    <text evidence="5">The sequence shown here is derived from an EMBL/GenBank/DDBJ whole genome shotgun (WGS) entry which is preliminary data.</text>
</comment>
<keyword evidence="6" id="KW-1185">Reference proteome</keyword>
<evidence type="ECO:0000256" key="2">
    <source>
        <dbReference type="ARBA" id="ARBA00004818"/>
    </source>
</evidence>
<dbReference type="EMBL" id="PDKD01000013">
    <property type="protein sequence ID" value="RXJ90069.1"/>
    <property type="molecule type" value="Genomic_DNA"/>
</dbReference>
<dbReference type="PANTHER" id="PTHR43434">
    <property type="entry name" value="PHOSPHOGLYCOLATE PHOSPHATASE"/>
    <property type="match status" value="1"/>
</dbReference>
<sequence>MGDKELIILFDLDGTLIDSTFAITDTFLYVFAKHSYPFTKTVEDIKKQIGYPLDIMFENLGIPRAIVWDFVDSYKMRYKNISVAQTSLLENAFEAVKLASSFATLGVVTTKTRIYSTPILDNFDIGNDFRTIIGREDVENPKPHQEPILKALENLNYDKEKHIAYMIGDTKLDMIAAKNASINSIGVLCGYSSFDELKNYTDIVKDNSFEAIKYLENLFS</sequence>
<dbReference type="EC" id="3.1.3.18" evidence="4"/>
<reference evidence="5 6" key="1">
    <citation type="submission" date="2017-10" db="EMBL/GenBank/DDBJ databases">
        <title>Genomics of the genus Arcobacter.</title>
        <authorList>
            <person name="Perez-Cataluna A."/>
            <person name="Figueras M.J."/>
        </authorList>
    </citation>
    <scope>NUCLEOTIDE SEQUENCE [LARGE SCALE GENOMIC DNA]</scope>
    <source>
        <strain evidence="5 6">LMG 25534</strain>
    </source>
</reference>
<evidence type="ECO:0000256" key="3">
    <source>
        <dbReference type="ARBA" id="ARBA00006171"/>
    </source>
</evidence>
<dbReference type="SUPFAM" id="SSF56784">
    <property type="entry name" value="HAD-like"/>
    <property type="match status" value="1"/>
</dbReference>
<dbReference type="InterPro" id="IPR041492">
    <property type="entry name" value="HAD_2"/>
</dbReference>
<organism evidence="5 6">
    <name type="scientific">Aliarcobacter trophiarum LMG 25534</name>
    <dbReference type="NCBI Taxonomy" id="1032241"/>
    <lineage>
        <taxon>Bacteria</taxon>
        <taxon>Pseudomonadati</taxon>
        <taxon>Campylobacterota</taxon>
        <taxon>Epsilonproteobacteria</taxon>
        <taxon>Campylobacterales</taxon>
        <taxon>Arcobacteraceae</taxon>
        <taxon>Aliarcobacter</taxon>
    </lineage>
</organism>
<dbReference type="Gene3D" id="3.40.50.1000">
    <property type="entry name" value="HAD superfamily/HAD-like"/>
    <property type="match status" value="1"/>
</dbReference>
<comment type="pathway">
    <text evidence="2">Organic acid metabolism; glycolate biosynthesis; glycolate from 2-phosphoglycolate: step 1/1.</text>
</comment>
<gene>
    <name evidence="5" type="ORF">CRU87_07740</name>
</gene>
<dbReference type="InterPro" id="IPR050155">
    <property type="entry name" value="HAD-like_hydrolase_sf"/>
</dbReference>
<dbReference type="InterPro" id="IPR036412">
    <property type="entry name" value="HAD-like_sf"/>
</dbReference>
<accession>A0ABY0EV85</accession>
<dbReference type="InterPro" id="IPR023214">
    <property type="entry name" value="HAD_sf"/>
</dbReference>
<name>A0ABY0EV85_9BACT</name>
<evidence type="ECO:0000256" key="1">
    <source>
        <dbReference type="ARBA" id="ARBA00000830"/>
    </source>
</evidence>